<evidence type="ECO:0000256" key="9">
    <source>
        <dbReference type="PROSITE-ProRule" id="PRU00703"/>
    </source>
</evidence>
<evidence type="ECO:0000256" key="7">
    <source>
        <dbReference type="ARBA" id="ARBA00052482"/>
    </source>
</evidence>
<feature type="compositionally biased region" description="Basic and acidic residues" evidence="11">
    <location>
        <begin position="379"/>
        <end position="394"/>
    </location>
</feature>
<dbReference type="CDD" id="cd03295">
    <property type="entry name" value="ABC_OpuCA_Osmoprotection"/>
    <property type="match status" value="1"/>
</dbReference>
<evidence type="ECO:0000259" key="13">
    <source>
        <dbReference type="PROSITE" id="PS51371"/>
    </source>
</evidence>
<comment type="subunit">
    <text evidence="10">The complex is probably composed of two ATP-binding proteins, two transmembrane proteins and a solute-binding protein.</text>
</comment>
<keyword evidence="4 10" id="KW-0547">Nucleotide-binding</keyword>
<feature type="compositionally biased region" description="Basic and acidic residues" evidence="11">
    <location>
        <begin position="401"/>
        <end position="410"/>
    </location>
</feature>
<evidence type="ECO:0000256" key="10">
    <source>
        <dbReference type="RuleBase" id="RU369116"/>
    </source>
</evidence>
<protein>
    <recommendedName>
        <fullName evidence="10">Quaternary amine transport ATP-binding protein</fullName>
        <ecNumber evidence="10">7.6.2.9</ecNumber>
    </recommendedName>
</protein>
<dbReference type="InterPro" id="IPR005892">
    <property type="entry name" value="Gly-betaine_transp_ATP-bd"/>
</dbReference>
<comment type="subcellular location">
    <subcellularLocation>
        <location evidence="10">Cell inner membrane</location>
        <topology evidence="10">Peripheral membrane protein</topology>
    </subcellularLocation>
</comment>
<dbReference type="Gene3D" id="3.10.580.10">
    <property type="entry name" value="CBS-domain"/>
    <property type="match status" value="1"/>
</dbReference>
<keyword evidence="15" id="KW-1185">Reference proteome</keyword>
<dbReference type="InterPro" id="IPR003593">
    <property type="entry name" value="AAA+_ATPase"/>
</dbReference>
<keyword evidence="3" id="KW-0677">Repeat</keyword>
<dbReference type="AlphaFoldDB" id="A0A7U7JRH5"/>
<feature type="domain" description="CBS" evidence="13">
    <location>
        <begin position="254"/>
        <end position="313"/>
    </location>
</feature>
<dbReference type="GO" id="GO:0016887">
    <property type="term" value="F:ATP hydrolysis activity"/>
    <property type="evidence" value="ECO:0007669"/>
    <property type="project" value="UniProtKB-UniRule"/>
</dbReference>
<dbReference type="InterPro" id="IPR000644">
    <property type="entry name" value="CBS_dom"/>
</dbReference>
<dbReference type="PANTHER" id="PTHR43117">
    <property type="entry name" value="OSMOPROTECTANT IMPORT ATP-BINDING PROTEIN OSMV"/>
    <property type="match status" value="1"/>
</dbReference>
<feature type="domain" description="CBS" evidence="13">
    <location>
        <begin position="314"/>
        <end position="372"/>
    </location>
</feature>
<dbReference type="Pfam" id="PF00005">
    <property type="entry name" value="ABC_tran"/>
    <property type="match status" value="1"/>
</dbReference>
<accession>A0A7U7JRH5</accession>
<comment type="subunit">
    <text evidence="8">The complex is composed of two ATP-binding proteins (OpuCA), two transmembrane proteins (OpuCB and OpuCD) and a solute-binding protein (OpuCC).</text>
</comment>
<dbReference type="PROSITE" id="PS00211">
    <property type="entry name" value="ABC_TRANSPORTER_1"/>
    <property type="match status" value="1"/>
</dbReference>
<dbReference type="EMBL" id="CVOU01000006">
    <property type="protein sequence ID" value="CRI15985.1"/>
    <property type="molecule type" value="Genomic_DNA"/>
</dbReference>
<dbReference type="PANTHER" id="PTHR43117:SF3">
    <property type="entry name" value="CHOLINE TRANSPORT ATP-BINDING PROTEIN OPUBA"/>
    <property type="match status" value="1"/>
</dbReference>
<evidence type="ECO:0000313" key="15">
    <source>
        <dbReference type="Proteomes" id="UP000236509"/>
    </source>
</evidence>
<comment type="caution">
    <text evidence="14">The sequence shown here is derived from an EMBL/GenBank/DDBJ whole genome shotgun (WGS) entry which is preliminary data.</text>
</comment>
<evidence type="ECO:0000256" key="4">
    <source>
        <dbReference type="ARBA" id="ARBA00022741"/>
    </source>
</evidence>
<gene>
    <name evidence="14" type="primary">opuCA</name>
    <name evidence="14" type="ORF">BN1326_140251</name>
</gene>
<dbReference type="GO" id="GO:0005524">
    <property type="term" value="F:ATP binding"/>
    <property type="evidence" value="ECO:0007669"/>
    <property type="project" value="UniProtKB-UniRule"/>
</dbReference>
<dbReference type="SMART" id="SM00382">
    <property type="entry name" value="AAA"/>
    <property type="match status" value="1"/>
</dbReference>
<dbReference type="Gene3D" id="3.40.50.300">
    <property type="entry name" value="P-loop containing nucleotide triphosphate hydrolases"/>
    <property type="match status" value="1"/>
</dbReference>
<evidence type="ECO:0000256" key="11">
    <source>
        <dbReference type="SAM" id="MobiDB-lite"/>
    </source>
</evidence>
<evidence type="ECO:0000259" key="12">
    <source>
        <dbReference type="PROSITE" id="PS50893"/>
    </source>
</evidence>
<evidence type="ECO:0000256" key="8">
    <source>
        <dbReference type="ARBA" id="ARBA00063934"/>
    </source>
</evidence>
<keyword evidence="10" id="KW-0997">Cell inner membrane</keyword>
<dbReference type="CDD" id="cd04583">
    <property type="entry name" value="CBS_pair_ABC_OpuCA_assoc"/>
    <property type="match status" value="1"/>
</dbReference>
<evidence type="ECO:0000256" key="6">
    <source>
        <dbReference type="ARBA" id="ARBA00023122"/>
    </source>
</evidence>
<evidence type="ECO:0000256" key="2">
    <source>
        <dbReference type="ARBA" id="ARBA00022448"/>
    </source>
</evidence>
<dbReference type="EC" id="7.6.2.9" evidence="10"/>
<dbReference type="Pfam" id="PF00571">
    <property type="entry name" value="CBS"/>
    <property type="match status" value="2"/>
</dbReference>
<dbReference type="SUPFAM" id="SSF54631">
    <property type="entry name" value="CBS-domain pair"/>
    <property type="match status" value="1"/>
</dbReference>
<dbReference type="GO" id="GO:0031460">
    <property type="term" value="P:glycine betaine transport"/>
    <property type="evidence" value="ECO:0007669"/>
    <property type="project" value="InterPro"/>
</dbReference>
<feature type="region of interest" description="Disordered" evidence="11">
    <location>
        <begin position="379"/>
        <end position="410"/>
    </location>
</feature>
<sequence>MLSIKHLTKIYSGNKKAVDDISLDIQSGEFIAFIGTSGSGKTTALRMINRMIEATEGQIEIDGKDVRSMNPVELRRSIGYVIQQIGLMPHMTIRENIVLVPKLLKWSKEKKDERAKALIKLVDLPESYLDRYPAELSGGQQQRIGVVRALAAEQDIILMDEPFGALDPITRDTLQDLVKTLQRKLGKTFIFVTHDMDEAIKLADKICIMSEGKVVQFDTPDNILRHPANDFVRDFIGQNRLIQDRPNDKTVEGVMIKPITIQADATLNDAVHIMRQKRVDTIFVVDSDNHLLGFLDIEDINQGIRGHKALRDMMQQNIYTVQIDSKLQDSVRTILKRNVRNVPVVDQDNRLVGLITRANVVDIVYDTIWGDSEAKATSHTELNGNEHDSTKASETHNTNVETRDIGVDKS</sequence>
<keyword evidence="5 10" id="KW-0067">ATP-binding</keyword>
<keyword evidence="2 10" id="KW-0813">Transport</keyword>
<dbReference type="SMART" id="SM00116">
    <property type="entry name" value="CBS"/>
    <property type="match status" value="2"/>
</dbReference>
<dbReference type="PROSITE" id="PS51371">
    <property type="entry name" value="CBS"/>
    <property type="match status" value="2"/>
</dbReference>
<dbReference type="GO" id="GO:0005886">
    <property type="term" value="C:plasma membrane"/>
    <property type="evidence" value="ECO:0007669"/>
    <property type="project" value="UniProtKB-SubCell"/>
</dbReference>
<dbReference type="NCBIfam" id="TIGR01186">
    <property type="entry name" value="proV"/>
    <property type="match status" value="1"/>
</dbReference>
<proteinExistence type="inferred from homology"/>
<keyword evidence="10" id="KW-1003">Cell membrane</keyword>
<comment type="catalytic activity">
    <reaction evidence="7">
        <text>a quaternary ammonium(out) + ATP + H2O = a quaternary ammonium(in) + ADP + phosphate + H(+)</text>
        <dbReference type="Rhea" id="RHEA:11036"/>
        <dbReference type="ChEBI" id="CHEBI:15377"/>
        <dbReference type="ChEBI" id="CHEBI:15378"/>
        <dbReference type="ChEBI" id="CHEBI:30616"/>
        <dbReference type="ChEBI" id="CHEBI:35267"/>
        <dbReference type="ChEBI" id="CHEBI:43474"/>
        <dbReference type="ChEBI" id="CHEBI:456216"/>
        <dbReference type="EC" id="7.6.2.9"/>
    </reaction>
</comment>
<evidence type="ECO:0000256" key="1">
    <source>
        <dbReference type="ARBA" id="ARBA00005417"/>
    </source>
</evidence>
<keyword evidence="6 9" id="KW-0129">CBS domain</keyword>
<comment type="similarity">
    <text evidence="1 10">Belongs to the ABC transporter superfamily.</text>
</comment>
<keyword evidence="10" id="KW-0472">Membrane</keyword>
<dbReference type="GO" id="GO:0015418">
    <property type="term" value="F:ABC-type quaternary ammonium compound transporting activity"/>
    <property type="evidence" value="ECO:0007669"/>
    <property type="project" value="UniProtKB-EC"/>
</dbReference>
<dbReference type="FunFam" id="3.40.50.300:FF:000425">
    <property type="entry name" value="Probable ABC transporter, ATP-binding subunit"/>
    <property type="match status" value="1"/>
</dbReference>
<organism evidence="14 15">
    <name type="scientific">Staphylococcus argenteus</name>
    <dbReference type="NCBI Taxonomy" id="985002"/>
    <lineage>
        <taxon>Bacteria</taxon>
        <taxon>Bacillati</taxon>
        <taxon>Bacillota</taxon>
        <taxon>Bacilli</taxon>
        <taxon>Bacillales</taxon>
        <taxon>Staphylococcaceae</taxon>
        <taxon>Staphylococcus</taxon>
    </lineage>
</organism>
<dbReference type="Proteomes" id="UP000236509">
    <property type="component" value="Unassembled WGS sequence"/>
</dbReference>
<dbReference type="InterPro" id="IPR027417">
    <property type="entry name" value="P-loop_NTPase"/>
</dbReference>
<feature type="domain" description="ABC transporter" evidence="12">
    <location>
        <begin position="2"/>
        <end position="236"/>
    </location>
</feature>
<dbReference type="InterPro" id="IPR046342">
    <property type="entry name" value="CBS_dom_sf"/>
</dbReference>
<evidence type="ECO:0000256" key="5">
    <source>
        <dbReference type="ARBA" id="ARBA00022840"/>
    </source>
</evidence>
<evidence type="ECO:0000256" key="3">
    <source>
        <dbReference type="ARBA" id="ARBA00022737"/>
    </source>
</evidence>
<dbReference type="SUPFAM" id="SSF52540">
    <property type="entry name" value="P-loop containing nucleoside triphosphate hydrolases"/>
    <property type="match status" value="1"/>
</dbReference>
<name>A0A7U7JRH5_9STAP</name>
<dbReference type="GO" id="GO:0006865">
    <property type="term" value="P:amino acid transport"/>
    <property type="evidence" value="ECO:0007669"/>
    <property type="project" value="UniProtKB-UniRule"/>
</dbReference>
<evidence type="ECO:0000313" key="14">
    <source>
        <dbReference type="EMBL" id="CRI15985.1"/>
    </source>
</evidence>
<dbReference type="InterPro" id="IPR003439">
    <property type="entry name" value="ABC_transporter-like_ATP-bd"/>
</dbReference>
<reference evidence="14 15" key="1">
    <citation type="submission" date="2015-04" db="EMBL/GenBank/DDBJ databases">
        <authorList>
            <person name="Cao L."/>
            <person name="Gao C.H."/>
        </authorList>
    </citation>
    <scope>NUCLEOTIDE SEQUENCE [LARGE SCALE GENOMIC DNA]</scope>
    <source>
        <strain evidence="14 15">SH3</strain>
    </source>
</reference>
<dbReference type="PROSITE" id="PS50893">
    <property type="entry name" value="ABC_TRANSPORTER_2"/>
    <property type="match status" value="1"/>
</dbReference>
<dbReference type="InterPro" id="IPR017871">
    <property type="entry name" value="ABC_transporter-like_CS"/>
</dbReference>
<dbReference type="RefSeq" id="WP_031787201.1">
    <property type="nucleotide sequence ID" value="NZ_AP018562.1"/>
</dbReference>